<dbReference type="RefSeq" id="XP_062790860.1">
    <property type="nucleotide sequence ID" value="XM_062934809.1"/>
</dbReference>
<keyword evidence="3" id="KW-0687">Ribonucleoprotein</keyword>
<sequence length="160" mass="17560">MPRLPRAIFPLLPRPPLPLNTPKPKFSLNSTLRFNPLSPSTPFTSSFASSASSSSTNYQSSLSGLFGESRPSPFSTNSMINSNSMSSSSSSSSILSRSTSLPSYRSALGSLRFVAMGTFYQPSQRKRKNKHGFLARLRGGKNGRKMLIRRLVKGRKNMSH</sequence>
<feature type="compositionally biased region" description="Low complexity" evidence="4">
    <location>
        <begin position="75"/>
        <end position="93"/>
    </location>
</feature>
<evidence type="ECO:0000256" key="4">
    <source>
        <dbReference type="SAM" id="MobiDB-lite"/>
    </source>
</evidence>
<evidence type="ECO:0000313" key="6">
    <source>
        <dbReference type="Proteomes" id="UP001329825"/>
    </source>
</evidence>
<dbReference type="InterPro" id="IPR000271">
    <property type="entry name" value="Ribosomal_bL34"/>
</dbReference>
<accession>A0ABZ1CWV4</accession>
<protein>
    <submittedName>
        <fullName evidence="5">Ribosomal protein L34</fullName>
    </submittedName>
</protein>
<evidence type="ECO:0000256" key="3">
    <source>
        <dbReference type="ARBA" id="ARBA00023274"/>
    </source>
</evidence>
<evidence type="ECO:0000256" key="1">
    <source>
        <dbReference type="ARBA" id="ARBA00010111"/>
    </source>
</evidence>
<dbReference type="PANTHER" id="PTHR14503">
    <property type="entry name" value="MITOCHONDRIAL RIBOSOMAL PROTEIN 34 FAMILY MEMBER"/>
    <property type="match status" value="1"/>
</dbReference>
<dbReference type="Proteomes" id="UP001329825">
    <property type="component" value="Chromosome 4"/>
</dbReference>
<proteinExistence type="inferred from homology"/>
<keyword evidence="6" id="KW-1185">Reference proteome</keyword>
<dbReference type="PANTHER" id="PTHR14503:SF4">
    <property type="entry name" value="LARGE RIBOSOMAL SUBUNIT PROTEIN BL34M"/>
    <property type="match status" value="1"/>
</dbReference>
<keyword evidence="2 5" id="KW-0689">Ribosomal protein</keyword>
<dbReference type="GO" id="GO:0005840">
    <property type="term" value="C:ribosome"/>
    <property type="evidence" value="ECO:0007669"/>
    <property type="project" value="UniProtKB-KW"/>
</dbReference>
<reference evidence="5 6" key="1">
    <citation type="submission" date="2024-01" db="EMBL/GenBank/DDBJ databases">
        <title>Comparative genomics of Cryptococcus and Kwoniella reveals pathogenesis evolution and contrasting modes of karyotype evolution via chromosome fusion or intercentromeric recombination.</title>
        <authorList>
            <person name="Coelho M.A."/>
            <person name="David-Palma M."/>
            <person name="Shea T."/>
            <person name="Bowers K."/>
            <person name="McGinley-Smith S."/>
            <person name="Mohammad A.W."/>
            <person name="Gnirke A."/>
            <person name="Yurkov A.M."/>
            <person name="Nowrousian M."/>
            <person name="Sun S."/>
            <person name="Cuomo C.A."/>
            <person name="Heitman J."/>
        </authorList>
    </citation>
    <scope>NUCLEOTIDE SEQUENCE [LARGE SCALE GENOMIC DNA]</scope>
    <source>
        <strain evidence="5">CBS 11374</strain>
    </source>
</reference>
<dbReference type="NCBIfam" id="TIGR01030">
    <property type="entry name" value="rpmH_bact"/>
    <property type="match status" value="1"/>
</dbReference>
<evidence type="ECO:0000313" key="5">
    <source>
        <dbReference type="EMBL" id="WRT66120.1"/>
    </source>
</evidence>
<gene>
    <name evidence="5" type="ORF">IL334_003073</name>
</gene>
<evidence type="ECO:0000256" key="2">
    <source>
        <dbReference type="ARBA" id="ARBA00022980"/>
    </source>
</evidence>
<comment type="similarity">
    <text evidence="1">Belongs to the bacterial ribosomal protein bL34 family.</text>
</comment>
<dbReference type="Pfam" id="PF00468">
    <property type="entry name" value="Ribosomal_L34"/>
    <property type="match status" value="1"/>
</dbReference>
<name>A0ABZ1CWV4_9TREE</name>
<dbReference type="GeneID" id="87955204"/>
<feature type="region of interest" description="Disordered" evidence="4">
    <location>
        <begin position="45"/>
        <end position="93"/>
    </location>
</feature>
<dbReference type="EMBL" id="CP141884">
    <property type="protein sequence ID" value="WRT66120.1"/>
    <property type="molecule type" value="Genomic_DNA"/>
</dbReference>
<organism evidence="5 6">
    <name type="scientific">Kwoniella shivajii</name>
    <dbReference type="NCBI Taxonomy" id="564305"/>
    <lineage>
        <taxon>Eukaryota</taxon>
        <taxon>Fungi</taxon>
        <taxon>Dikarya</taxon>
        <taxon>Basidiomycota</taxon>
        <taxon>Agaricomycotina</taxon>
        <taxon>Tremellomycetes</taxon>
        <taxon>Tremellales</taxon>
        <taxon>Cryptococcaceae</taxon>
        <taxon>Kwoniella</taxon>
    </lineage>
</organism>
<dbReference type="Gene3D" id="1.10.287.3980">
    <property type="match status" value="1"/>
</dbReference>
<feature type="compositionally biased region" description="Low complexity" evidence="4">
    <location>
        <begin position="45"/>
        <end position="63"/>
    </location>
</feature>